<feature type="binding site" evidence="17">
    <location>
        <position position="45"/>
    </location>
    <ligand>
        <name>ATP</name>
        <dbReference type="ChEBI" id="CHEBI:30616"/>
    </ligand>
</feature>
<dbReference type="InterPro" id="IPR033717">
    <property type="entry name" value="UDPK"/>
</dbReference>
<evidence type="ECO:0000256" key="4">
    <source>
        <dbReference type="ARBA" id="ARBA00022516"/>
    </source>
</evidence>
<organism evidence="20 21">
    <name type="scientific">candidate division WWE3 bacterium GW2011_GWB1_44_4</name>
    <dbReference type="NCBI Taxonomy" id="1619116"/>
    <lineage>
        <taxon>Bacteria</taxon>
        <taxon>Katanobacteria</taxon>
    </lineage>
</organism>
<comment type="subcellular location">
    <subcellularLocation>
        <location evidence="1">Cell membrane</location>
        <topology evidence="1">Multi-pass membrane protein</topology>
    </subcellularLocation>
</comment>
<keyword evidence="4" id="KW-0444">Lipid biosynthesis</keyword>
<dbReference type="GO" id="GO:0016301">
    <property type="term" value="F:kinase activity"/>
    <property type="evidence" value="ECO:0007669"/>
    <property type="project" value="UniProtKB-KW"/>
</dbReference>
<evidence type="ECO:0000256" key="14">
    <source>
        <dbReference type="ARBA" id="ARBA00023264"/>
    </source>
</evidence>
<evidence type="ECO:0000256" key="1">
    <source>
        <dbReference type="ARBA" id="ARBA00004651"/>
    </source>
</evidence>
<feature type="binding site" evidence="17">
    <location>
        <position position="64"/>
    </location>
    <ligand>
        <name>ATP</name>
        <dbReference type="ChEBI" id="CHEBI:30616"/>
    </ligand>
</feature>
<keyword evidence="12 19" id="KW-0472">Membrane</keyword>
<dbReference type="Gene3D" id="1.10.287.3610">
    <property type="match status" value="1"/>
</dbReference>
<comment type="similarity">
    <text evidence="2">Belongs to the bacterial diacylglycerol kinase family.</text>
</comment>
<feature type="active site" description="Proton acceptor" evidence="15">
    <location>
        <position position="105"/>
    </location>
</feature>
<keyword evidence="6 19" id="KW-0812">Transmembrane</keyword>
<keyword evidence="7 17" id="KW-0547">Nucleotide-binding</keyword>
<evidence type="ECO:0000256" key="16">
    <source>
        <dbReference type="PIRSR" id="PIRSR600829-2"/>
    </source>
</evidence>
<keyword evidence="18" id="KW-0479">Metal-binding</keyword>
<dbReference type="GO" id="GO:0005886">
    <property type="term" value="C:plasma membrane"/>
    <property type="evidence" value="ECO:0007669"/>
    <property type="project" value="UniProtKB-SubCell"/>
</dbReference>
<name>A0A0G1JES9_UNCKA</name>
<keyword evidence="5" id="KW-0808">Transferase</keyword>
<keyword evidence="14" id="KW-1208">Phospholipid metabolism</keyword>
<evidence type="ECO:0000256" key="11">
    <source>
        <dbReference type="ARBA" id="ARBA00023098"/>
    </source>
</evidence>
<keyword evidence="13" id="KW-0594">Phospholipid biosynthesis</keyword>
<dbReference type="GO" id="GO:0005524">
    <property type="term" value="F:ATP binding"/>
    <property type="evidence" value="ECO:0007669"/>
    <property type="project" value="UniProtKB-KW"/>
</dbReference>
<dbReference type="Pfam" id="PF01219">
    <property type="entry name" value="DAGK_prokar"/>
    <property type="match status" value="1"/>
</dbReference>
<evidence type="ECO:0000256" key="7">
    <source>
        <dbReference type="ARBA" id="ARBA00022741"/>
    </source>
</evidence>
<evidence type="ECO:0000256" key="15">
    <source>
        <dbReference type="PIRSR" id="PIRSR600829-1"/>
    </source>
</evidence>
<feature type="binding site" evidence="18">
    <location>
        <position position="112"/>
    </location>
    <ligand>
        <name>a divalent metal cation</name>
        <dbReference type="ChEBI" id="CHEBI:60240"/>
    </ligand>
</feature>
<dbReference type="InterPro" id="IPR036945">
    <property type="entry name" value="DAGK_sf"/>
</dbReference>
<evidence type="ECO:0000256" key="18">
    <source>
        <dbReference type="PIRSR" id="PIRSR600829-4"/>
    </source>
</evidence>
<dbReference type="PANTHER" id="PTHR34299">
    <property type="entry name" value="DIACYLGLYCEROL KINASE"/>
    <property type="match status" value="1"/>
</dbReference>
<keyword evidence="10 19" id="KW-1133">Transmembrane helix</keyword>
<keyword evidence="8 20" id="KW-0418">Kinase</keyword>
<dbReference type="EMBL" id="LCJD01000011">
    <property type="protein sequence ID" value="KKT69820.1"/>
    <property type="molecule type" value="Genomic_DNA"/>
</dbReference>
<feature type="binding site" evidence="16">
    <location>
        <position position="45"/>
    </location>
    <ligand>
        <name>substrate</name>
    </ligand>
</feature>
<feature type="binding site" evidence="17">
    <location>
        <begin position="121"/>
        <end position="123"/>
    </location>
    <ligand>
        <name>ATP</name>
        <dbReference type="ChEBI" id="CHEBI:30616"/>
    </ligand>
</feature>
<evidence type="ECO:0000256" key="13">
    <source>
        <dbReference type="ARBA" id="ARBA00023209"/>
    </source>
</evidence>
<evidence type="ECO:0000256" key="8">
    <source>
        <dbReference type="ARBA" id="ARBA00022777"/>
    </source>
</evidence>
<evidence type="ECO:0000313" key="20">
    <source>
        <dbReference type="EMBL" id="KKT69820.1"/>
    </source>
</evidence>
<dbReference type="Proteomes" id="UP000034783">
    <property type="component" value="Unassembled WGS sequence"/>
</dbReference>
<evidence type="ECO:0000256" key="12">
    <source>
        <dbReference type="ARBA" id="ARBA00023136"/>
    </source>
</evidence>
<dbReference type="GO" id="GO:0008654">
    <property type="term" value="P:phospholipid biosynthetic process"/>
    <property type="evidence" value="ECO:0007669"/>
    <property type="project" value="UniProtKB-KW"/>
</dbReference>
<keyword evidence="11" id="KW-0443">Lipid metabolism</keyword>
<dbReference type="AlphaFoldDB" id="A0A0G1JES9"/>
<comment type="cofactor">
    <cofactor evidence="18">
        <name>Mg(2+)</name>
        <dbReference type="ChEBI" id="CHEBI:18420"/>
    </cofactor>
    <text evidence="18">Mn(2+), Zn(2+), Cd(2+) and Co(2+) support activity to lesser extents.</text>
</comment>
<evidence type="ECO:0000256" key="2">
    <source>
        <dbReference type="ARBA" id="ARBA00005967"/>
    </source>
</evidence>
<evidence type="ECO:0000256" key="19">
    <source>
        <dbReference type="SAM" id="Phobius"/>
    </source>
</evidence>
<feature type="binding site" evidence="17">
    <location>
        <begin position="130"/>
        <end position="131"/>
    </location>
    <ligand>
        <name>ATP</name>
        <dbReference type="ChEBI" id="CHEBI:30616"/>
    </ligand>
</feature>
<feature type="transmembrane region" description="Helical" evidence="19">
    <location>
        <begin position="67"/>
        <end position="86"/>
    </location>
</feature>
<keyword evidence="9 17" id="KW-0067">ATP-binding</keyword>
<dbReference type="PANTHER" id="PTHR34299:SF1">
    <property type="entry name" value="DIACYLGLYCEROL KINASE"/>
    <property type="match status" value="1"/>
</dbReference>
<feature type="transmembrane region" description="Helical" evidence="19">
    <location>
        <begin position="132"/>
        <end position="157"/>
    </location>
</feature>
<evidence type="ECO:0000256" key="6">
    <source>
        <dbReference type="ARBA" id="ARBA00022692"/>
    </source>
</evidence>
<gene>
    <name evidence="20" type="ORF">UW65_C0011G0002</name>
</gene>
<evidence type="ECO:0000256" key="10">
    <source>
        <dbReference type="ARBA" id="ARBA00022989"/>
    </source>
</evidence>
<dbReference type="CDD" id="cd14265">
    <property type="entry name" value="UDPK_IM_like"/>
    <property type="match status" value="1"/>
</dbReference>
<evidence type="ECO:0000256" key="3">
    <source>
        <dbReference type="ARBA" id="ARBA00022475"/>
    </source>
</evidence>
<protein>
    <submittedName>
        <fullName evidence="20">Diacylglycerol kinase</fullName>
    </submittedName>
</protein>
<feature type="binding site" evidence="18">
    <location>
        <position position="64"/>
    </location>
    <ligand>
        <name>a divalent metal cation</name>
        <dbReference type="ChEBI" id="CHEBI:60240"/>
    </ligand>
</feature>
<evidence type="ECO:0000256" key="9">
    <source>
        <dbReference type="ARBA" id="ARBA00022840"/>
    </source>
</evidence>
<proteinExistence type="inferred from homology"/>
<keyword evidence="3" id="KW-1003">Cell membrane</keyword>
<evidence type="ECO:0000256" key="17">
    <source>
        <dbReference type="PIRSR" id="PIRSR600829-3"/>
    </source>
</evidence>
<keyword evidence="18" id="KW-0460">Magnesium</keyword>
<feature type="binding site" evidence="16">
    <location>
        <position position="105"/>
    </location>
    <ligand>
        <name>substrate</name>
    </ligand>
</feature>
<evidence type="ECO:0000256" key="5">
    <source>
        <dbReference type="ARBA" id="ARBA00022679"/>
    </source>
</evidence>
<accession>A0A0G1JES9</accession>
<reference evidence="20 21" key="1">
    <citation type="journal article" date="2015" name="Nature">
        <title>rRNA introns, odd ribosomes, and small enigmatic genomes across a large radiation of phyla.</title>
        <authorList>
            <person name="Brown C.T."/>
            <person name="Hug L.A."/>
            <person name="Thomas B.C."/>
            <person name="Sharon I."/>
            <person name="Castelle C.J."/>
            <person name="Singh A."/>
            <person name="Wilkins M.J."/>
            <person name="Williams K.H."/>
            <person name="Banfield J.F."/>
        </authorList>
    </citation>
    <scope>NUCLEOTIDE SEQUENCE [LARGE SCALE GENOMIC DNA]</scope>
</reference>
<feature type="binding site" evidence="17">
    <location>
        <position position="112"/>
    </location>
    <ligand>
        <name>ATP</name>
        <dbReference type="ChEBI" id="CHEBI:30616"/>
    </ligand>
</feature>
<evidence type="ECO:0000313" key="21">
    <source>
        <dbReference type="Proteomes" id="UP000034783"/>
    </source>
</evidence>
<comment type="caution">
    <text evidence="20">The sequence shown here is derived from an EMBL/GenBank/DDBJ whole genome shotgun (WGS) entry which is preliminary data.</text>
</comment>
<sequence length="161" mass="18616">MKEKIPLHLHVQLAERKVLLYFHYKVQTQYYICVGRIIASHHPRRHISSFKFACKGIQHAFLNEANFRIQTAIAFVCFVAGIYFKISLTEWLALITVCGMLLSAELINTTIEEFIDHLVHEHHEGARIIKDLAAGYVLTVSLFTLFVLLLVFVPHIFRLQV</sequence>
<dbReference type="InterPro" id="IPR000829">
    <property type="entry name" value="DAGK"/>
</dbReference>
<dbReference type="GO" id="GO:0046872">
    <property type="term" value="F:metal ion binding"/>
    <property type="evidence" value="ECO:0007669"/>
    <property type="project" value="UniProtKB-KW"/>
</dbReference>